<sequence length="320" mass="35061">MAPKKKEEPKEEPAAAAAEVEYERTEQEEQCERMFKELDKAFKKLHKTSKPEKLHQMTKDITNMLKEAKGLIKDFEREARADNWPPGLIAARKKLMAAQLNGFIAMKKEFADSEGNKMDLLNGAQGEIEPGLDGMSMQQLMTKGRKDIGEIDKTLDRAQRIAEETRDVGRNLASTVGDQTKQLEGVVDQLNEIEFTMKKASKIIGDITRGLLTDKCIAFLLLLVVVGVVAIIVVKIINPNRKKIQQGAEAIVSNVTTAINNTNIGSSAISATTGAINTATDAVSGAVSNAANTVSNTNLGRRMLLTKLISHLLVLNDTLY</sequence>
<evidence type="ECO:0008006" key="11">
    <source>
        <dbReference type="Google" id="ProtNLM"/>
    </source>
</evidence>
<evidence type="ECO:0000256" key="4">
    <source>
        <dbReference type="ARBA" id="ARBA00022927"/>
    </source>
</evidence>
<dbReference type="GO" id="GO:0005789">
    <property type="term" value="C:endoplasmic reticulum membrane"/>
    <property type="evidence" value="ECO:0007669"/>
    <property type="project" value="TreeGrafter"/>
</dbReference>
<dbReference type="GO" id="GO:0031201">
    <property type="term" value="C:SNARE complex"/>
    <property type="evidence" value="ECO:0007669"/>
    <property type="project" value="TreeGrafter"/>
</dbReference>
<evidence type="ECO:0000256" key="2">
    <source>
        <dbReference type="ARBA" id="ARBA00022448"/>
    </source>
</evidence>
<evidence type="ECO:0000256" key="8">
    <source>
        <dbReference type="SAM" id="Phobius"/>
    </source>
</evidence>
<evidence type="ECO:0000256" key="5">
    <source>
        <dbReference type="ARBA" id="ARBA00022989"/>
    </source>
</evidence>
<keyword evidence="4" id="KW-0653">Protein transport</keyword>
<feature type="transmembrane region" description="Helical" evidence="8">
    <location>
        <begin position="217"/>
        <end position="237"/>
    </location>
</feature>
<dbReference type="AlphaFoldDB" id="A0A150GY03"/>
<dbReference type="Gene3D" id="1.20.5.110">
    <property type="match status" value="1"/>
</dbReference>
<dbReference type="OrthoDB" id="19261at2759"/>
<feature type="compositionally biased region" description="Basic and acidic residues" evidence="7">
    <location>
        <begin position="1"/>
        <end position="13"/>
    </location>
</feature>
<feature type="region of interest" description="Disordered" evidence="7">
    <location>
        <begin position="1"/>
        <end position="25"/>
    </location>
</feature>
<evidence type="ECO:0000313" key="9">
    <source>
        <dbReference type="EMBL" id="KXZ54711.1"/>
    </source>
</evidence>
<evidence type="ECO:0000256" key="7">
    <source>
        <dbReference type="SAM" id="MobiDB-lite"/>
    </source>
</evidence>
<keyword evidence="6 8" id="KW-0472">Membrane</keyword>
<dbReference type="Proteomes" id="UP000075714">
    <property type="component" value="Unassembled WGS sequence"/>
</dbReference>
<reference evidence="10" key="1">
    <citation type="journal article" date="2016" name="Nat. Commun.">
        <title>The Gonium pectorale genome demonstrates co-option of cell cycle regulation during the evolution of multicellularity.</title>
        <authorList>
            <person name="Hanschen E.R."/>
            <person name="Marriage T.N."/>
            <person name="Ferris P.J."/>
            <person name="Hamaji T."/>
            <person name="Toyoda A."/>
            <person name="Fujiyama A."/>
            <person name="Neme R."/>
            <person name="Noguchi H."/>
            <person name="Minakuchi Y."/>
            <person name="Suzuki M."/>
            <person name="Kawai-Toyooka H."/>
            <person name="Smith D.R."/>
            <person name="Sparks H."/>
            <person name="Anderson J."/>
            <person name="Bakaric R."/>
            <person name="Luria V."/>
            <person name="Karger A."/>
            <person name="Kirschner M.W."/>
            <person name="Durand P.M."/>
            <person name="Michod R.E."/>
            <person name="Nozaki H."/>
            <person name="Olson B.J."/>
        </authorList>
    </citation>
    <scope>NUCLEOTIDE SEQUENCE [LARGE SCALE GENOMIC DNA]</scope>
    <source>
        <strain evidence="10">NIES-2863</strain>
    </source>
</reference>
<name>A0A150GY03_GONPE</name>
<dbReference type="GO" id="GO:0031902">
    <property type="term" value="C:late endosome membrane"/>
    <property type="evidence" value="ECO:0007669"/>
    <property type="project" value="TreeGrafter"/>
</dbReference>
<dbReference type="PANTHER" id="PTHR21230:SF79">
    <property type="entry name" value="T-SNARE COILED-COIL HOMOLOGY DOMAIN-CONTAINING PROTEIN"/>
    <property type="match status" value="1"/>
</dbReference>
<evidence type="ECO:0000256" key="3">
    <source>
        <dbReference type="ARBA" id="ARBA00022692"/>
    </source>
</evidence>
<dbReference type="GO" id="GO:0005794">
    <property type="term" value="C:Golgi apparatus"/>
    <property type="evidence" value="ECO:0007669"/>
    <property type="project" value="TreeGrafter"/>
</dbReference>
<dbReference type="GO" id="GO:0015031">
    <property type="term" value="P:protein transport"/>
    <property type="evidence" value="ECO:0007669"/>
    <property type="project" value="UniProtKB-KW"/>
</dbReference>
<keyword evidence="10" id="KW-1185">Reference proteome</keyword>
<organism evidence="9 10">
    <name type="scientific">Gonium pectorale</name>
    <name type="common">Green alga</name>
    <dbReference type="NCBI Taxonomy" id="33097"/>
    <lineage>
        <taxon>Eukaryota</taxon>
        <taxon>Viridiplantae</taxon>
        <taxon>Chlorophyta</taxon>
        <taxon>core chlorophytes</taxon>
        <taxon>Chlorophyceae</taxon>
        <taxon>CS clade</taxon>
        <taxon>Chlamydomonadales</taxon>
        <taxon>Volvocaceae</taxon>
        <taxon>Gonium</taxon>
    </lineage>
</organism>
<evidence type="ECO:0000313" key="10">
    <source>
        <dbReference type="Proteomes" id="UP000075714"/>
    </source>
</evidence>
<dbReference type="SUPFAM" id="SSF58038">
    <property type="entry name" value="SNARE fusion complex"/>
    <property type="match status" value="1"/>
</dbReference>
<proteinExistence type="predicted"/>
<keyword evidence="2" id="KW-0813">Transport</keyword>
<comment type="caution">
    <text evidence="9">The sequence shown here is derived from an EMBL/GenBank/DDBJ whole genome shotgun (WGS) entry which is preliminary data.</text>
</comment>
<dbReference type="GO" id="GO:0005484">
    <property type="term" value="F:SNAP receptor activity"/>
    <property type="evidence" value="ECO:0007669"/>
    <property type="project" value="TreeGrafter"/>
</dbReference>
<evidence type="ECO:0000256" key="1">
    <source>
        <dbReference type="ARBA" id="ARBA00004211"/>
    </source>
</evidence>
<accession>A0A150GY03</accession>
<dbReference type="PANTHER" id="PTHR21230">
    <property type="entry name" value="VESICLE TRANSPORT V-SNARE PROTEIN VTI1-RELATED"/>
    <property type="match status" value="1"/>
</dbReference>
<dbReference type="GO" id="GO:0006906">
    <property type="term" value="P:vesicle fusion"/>
    <property type="evidence" value="ECO:0007669"/>
    <property type="project" value="TreeGrafter"/>
</dbReference>
<keyword evidence="5 8" id="KW-1133">Transmembrane helix</keyword>
<comment type="subcellular location">
    <subcellularLocation>
        <location evidence="1">Membrane</location>
        <topology evidence="1">Single-pass type IV membrane protein</topology>
    </subcellularLocation>
</comment>
<keyword evidence="3 8" id="KW-0812">Transmembrane</keyword>
<dbReference type="EMBL" id="LSYV01000005">
    <property type="protein sequence ID" value="KXZ54711.1"/>
    <property type="molecule type" value="Genomic_DNA"/>
</dbReference>
<dbReference type="GO" id="GO:0000149">
    <property type="term" value="F:SNARE binding"/>
    <property type="evidence" value="ECO:0007669"/>
    <property type="project" value="TreeGrafter"/>
</dbReference>
<gene>
    <name evidence="9" type="ORF">GPECTOR_4g779</name>
</gene>
<protein>
    <recommendedName>
        <fullName evidence="11">t-SNARE coiled-coil homology domain-containing protein</fullName>
    </recommendedName>
</protein>
<dbReference type="GO" id="GO:0012507">
    <property type="term" value="C:ER to Golgi transport vesicle membrane"/>
    <property type="evidence" value="ECO:0007669"/>
    <property type="project" value="TreeGrafter"/>
</dbReference>
<evidence type="ECO:0000256" key="6">
    <source>
        <dbReference type="ARBA" id="ARBA00023136"/>
    </source>
</evidence>